<dbReference type="Proteomes" id="UP000254429">
    <property type="component" value="Unassembled WGS sequence"/>
</dbReference>
<accession>A0A2Y0JYQ0</accession>
<proteinExistence type="predicted"/>
<evidence type="ECO:0000313" key="1">
    <source>
        <dbReference type="EMBL" id="STM37537.1"/>
    </source>
</evidence>
<gene>
    <name evidence="1" type="ORF">NCTC8500_01275</name>
</gene>
<dbReference type="EMBL" id="UGFG01000001">
    <property type="protein sequence ID" value="STM37537.1"/>
    <property type="molecule type" value="Genomic_DNA"/>
</dbReference>
<name>A0A2Y0JYQ0_ECOLX</name>
<sequence>MVLVFKLSRYSNTRINQFCDSLIKLSGCNMYPFLLCYGRNTMKN</sequence>
<protein>
    <submittedName>
        <fullName evidence="1">Uncharacterized protein</fullName>
    </submittedName>
</protein>
<reference evidence="1 2" key="1">
    <citation type="submission" date="2018-06" db="EMBL/GenBank/DDBJ databases">
        <authorList>
            <consortium name="Pathogen Informatics"/>
            <person name="Doyle S."/>
        </authorList>
    </citation>
    <scope>NUCLEOTIDE SEQUENCE [LARGE SCALE GENOMIC DNA]</scope>
    <source>
        <strain evidence="1 2">NCTC8500</strain>
    </source>
</reference>
<organism evidence="1 2">
    <name type="scientific">Escherichia coli</name>
    <dbReference type="NCBI Taxonomy" id="562"/>
    <lineage>
        <taxon>Bacteria</taxon>
        <taxon>Pseudomonadati</taxon>
        <taxon>Pseudomonadota</taxon>
        <taxon>Gammaproteobacteria</taxon>
        <taxon>Enterobacterales</taxon>
        <taxon>Enterobacteriaceae</taxon>
        <taxon>Escherichia</taxon>
    </lineage>
</organism>
<evidence type="ECO:0000313" key="2">
    <source>
        <dbReference type="Proteomes" id="UP000254429"/>
    </source>
</evidence>
<dbReference type="AlphaFoldDB" id="A0A2Y0JYQ0"/>